<dbReference type="GO" id="GO:0004842">
    <property type="term" value="F:ubiquitin-protein transferase activity"/>
    <property type="evidence" value="ECO:0007669"/>
    <property type="project" value="TreeGrafter"/>
</dbReference>
<keyword evidence="14" id="KW-1185">Reference proteome</keyword>
<dbReference type="InterPro" id="IPR011016">
    <property type="entry name" value="Znf_RING-CH"/>
</dbReference>
<evidence type="ECO:0000256" key="11">
    <source>
        <dbReference type="SAM" id="Phobius"/>
    </source>
</evidence>
<evidence type="ECO:0000256" key="8">
    <source>
        <dbReference type="ARBA" id="ARBA00022989"/>
    </source>
</evidence>
<dbReference type="Gene3D" id="3.30.40.10">
    <property type="entry name" value="Zinc/RING finger domain, C3HC4 (zinc finger)"/>
    <property type="match status" value="1"/>
</dbReference>
<dbReference type="AlphaFoldDB" id="A0AAQ4DDQ0"/>
<organism evidence="13 14">
    <name type="scientific">Amblyomma americanum</name>
    <name type="common">Lone star tick</name>
    <dbReference type="NCBI Taxonomy" id="6943"/>
    <lineage>
        <taxon>Eukaryota</taxon>
        <taxon>Metazoa</taxon>
        <taxon>Ecdysozoa</taxon>
        <taxon>Arthropoda</taxon>
        <taxon>Chelicerata</taxon>
        <taxon>Arachnida</taxon>
        <taxon>Acari</taxon>
        <taxon>Parasitiformes</taxon>
        <taxon>Ixodida</taxon>
        <taxon>Ixodoidea</taxon>
        <taxon>Ixodidae</taxon>
        <taxon>Amblyomminae</taxon>
        <taxon>Amblyomma</taxon>
    </lineage>
</organism>
<dbReference type="EMBL" id="JARKHS020032181">
    <property type="protein sequence ID" value="KAK8760590.1"/>
    <property type="molecule type" value="Genomic_DNA"/>
</dbReference>
<evidence type="ECO:0000256" key="5">
    <source>
        <dbReference type="ARBA" id="ARBA00022771"/>
    </source>
</evidence>
<dbReference type="InterPro" id="IPR013083">
    <property type="entry name" value="Znf_RING/FYVE/PHD"/>
</dbReference>
<gene>
    <name evidence="13" type="ORF">V5799_028152</name>
</gene>
<keyword evidence="4" id="KW-0479">Metal-binding</keyword>
<dbReference type="SUPFAM" id="SSF57850">
    <property type="entry name" value="RING/U-box"/>
    <property type="match status" value="1"/>
</dbReference>
<feature type="transmembrane region" description="Helical" evidence="11">
    <location>
        <begin position="249"/>
        <end position="268"/>
    </location>
</feature>
<evidence type="ECO:0000256" key="4">
    <source>
        <dbReference type="ARBA" id="ARBA00022723"/>
    </source>
</evidence>
<protein>
    <recommendedName>
        <fullName evidence="12">RING-CH-type domain-containing protein</fullName>
    </recommendedName>
</protein>
<feature type="region of interest" description="Disordered" evidence="10">
    <location>
        <begin position="1"/>
        <end position="86"/>
    </location>
</feature>
<keyword evidence="3 11" id="KW-0812">Transmembrane</keyword>
<name>A0AAQ4DDQ0_AMBAM</name>
<evidence type="ECO:0000256" key="3">
    <source>
        <dbReference type="ARBA" id="ARBA00022692"/>
    </source>
</evidence>
<evidence type="ECO:0000256" key="1">
    <source>
        <dbReference type="ARBA" id="ARBA00004141"/>
    </source>
</evidence>
<dbReference type="PANTHER" id="PTHR46065">
    <property type="entry name" value="E3 UBIQUITIN-PROTEIN LIGASE MARCH 2/3 FAMILY MEMBER"/>
    <property type="match status" value="1"/>
</dbReference>
<evidence type="ECO:0000259" key="12">
    <source>
        <dbReference type="PROSITE" id="PS51292"/>
    </source>
</evidence>
<feature type="domain" description="RING-CH-type" evidence="12">
    <location>
        <begin position="131"/>
        <end position="191"/>
    </location>
</feature>
<dbReference type="GO" id="GO:0016567">
    <property type="term" value="P:protein ubiquitination"/>
    <property type="evidence" value="ECO:0007669"/>
    <property type="project" value="TreeGrafter"/>
</dbReference>
<dbReference type="Proteomes" id="UP001321473">
    <property type="component" value="Unassembled WGS sequence"/>
</dbReference>
<feature type="compositionally biased region" description="Polar residues" evidence="10">
    <location>
        <begin position="18"/>
        <end position="40"/>
    </location>
</feature>
<dbReference type="GO" id="GO:0008270">
    <property type="term" value="F:zinc ion binding"/>
    <property type="evidence" value="ECO:0007669"/>
    <property type="project" value="UniProtKB-KW"/>
</dbReference>
<keyword evidence="8 11" id="KW-1133">Transmembrane helix</keyword>
<proteinExistence type="predicted"/>
<evidence type="ECO:0000256" key="7">
    <source>
        <dbReference type="ARBA" id="ARBA00022833"/>
    </source>
</evidence>
<dbReference type="PROSITE" id="PS51292">
    <property type="entry name" value="ZF_RING_CH"/>
    <property type="match status" value="1"/>
</dbReference>
<dbReference type="GO" id="GO:0016020">
    <property type="term" value="C:membrane"/>
    <property type="evidence" value="ECO:0007669"/>
    <property type="project" value="UniProtKB-SubCell"/>
</dbReference>
<keyword evidence="7" id="KW-0862">Zinc</keyword>
<dbReference type="PANTHER" id="PTHR46065:SF3">
    <property type="entry name" value="FI20425P1"/>
    <property type="match status" value="1"/>
</dbReference>
<evidence type="ECO:0000256" key="10">
    <source>
        <dbReference type="SAM" id="MobiDB-lite"/>
    </source>
</evidence>
<evidence type="ECO:0000313" key="14">
    <source>
        <dbReference type="Proteomes" id="UP001321473"/>
    </source>
</evidence>
<feature type="transmembrane region" description="Helical" evidence="11">
    <location>
        <begin position="210"/>
        <end position="229"/>
    </location>
</feature>
<comment type="caution">
    <text evidence="13">The sequence shown here is derived from an EMBL/GenBank/DDBJ whole genome shotgun (WGS) entry which is preliminary data.</text>
</comment>
<evidence type="ECO:0000256" key="6">
    <source>
        <dbReference type="ARBA" id="ARBA00022786"/>
    </source>
</evidence>
<keyword evidence="6" id="KW-0833">Ubl conjugation pathway</keyword>
<dbReference type="SMART" id="SM00744">
    <property type="entry name" value="RINGv"/>
    <property type="match status" value="1"/>
</dbReference>
<evidence type="ECO:0000313" key="13">
    <source>
        <dbReference type="EMBL" id="KAK8760590.1"/>
    </source>
</evidence>
<dbReference type="Pfam" id="PF12906">
    <property type="entry name" value="RINGv"/>
    <property type="match status" value="1"/>
</dbReference>
<keyword evidence="2" id="KW-0808">Transferase</keyword>
<keyword evidence="5" id="KW-0863">Zinc-finger</keyword>
<sequence>MEDSDAAGFLASDHMQRHQSLPETTSCATLRARQNATSTPKRAARSRTAWSHADCHTDPVPRTRPGTSSDRHGPHPFTADGHLPTPIRPQASPVEIVSWFAAEAKHISVVSGHPWTCGPSSGELVVPGQSLASSSGPICRICHEGDHSGPLTSYCACTGTMGLLHSRCLERWLSISQADSCELCHERFPTSRVRRTLAEWYREAPDQRRALYADLICFVLLSPIAGMGLELCVQGATSQATTRQIMQAGSLIALSVLLITAFLIWSYFTARYHYRSFRSWREDNAKVVLVPRRDDVRVDVESTLP</sequence>
<reference evidence="13 14" key="1">
    <citation type="journal article" date="2023" name="Arcadia Sci">
        <title>De novo assembly of a long-read Amblyomma americanum tick genome.</title>
        <authorList>
            <person name="Chou S."/>
            <person name="Poskanzer K.E."/>
            <person name="Rollins M."/>
            <person name="Thuy-Boun P.S."/>
        </authorList>
    </citation>
    <scope>NUCLEOTIDE SEQUENCE [LARGE SCALE GENOMIC DNA]</scope>
    <source>
        <strain evidence="13">F_SG_1</strain>
        <tissue evidence="13">Salivary glands</tissue>
    </source>
</reference>
<keyword evidence="9 11" id="KW-0472">Membrane</keyword>
<comment type="subcellular location">
    <subcellularLocation>
        <location evidence="1">Membrane</location>
        <topology evidence="1">Multi-pass membrane protein</topology>
    </subcellularLocation>
</comment>
<evidence type="ECO:0000256" key="2">
    <source>
        <dbReference type="ARBA" id="ARBA00022679"/>
    </source>
</evidence>
<accession>A0AAQ4DDQ0</accession>
<evidence type="ECO:0000256" key="9">
    <source>
        <dbReference type="ARBA" id="ARBA00023136"/>
    </source>
</evidence>